<feature type="domain" description="Beta-lactamase-related" evidence="1">
    <location>
        <begin position="4"/>
        <end position="366"/>
    </location>
</feature>
<dbReference type="EMBL" id="CP073720">
    <property type="protein sequence ID" value="UWP87167.1"/>
    <property type="molecule type" value="Genomic_DNA"/>
</dbReference>
<dbReference type="InterPro" id="IPR050789">
    <property type="entry name" value="Diverse_Enzym_Activities"/>
</dbReference>
<dbReference type="InterPro" id="IPR001466">
    <property type="entry name" value="Beta-lactam-related"/>
</dbReference>
<dbReference type="PANTHER" id="PTHR43283:SF3">
    <property type="entry name" value="BETA-LACTAMASE FAMILY PROTEIN (AFU_ORTHOLOGUE AFUA_5G07500)"/>
    <property type="match status" value="1"/>
</dbReference>
<dbReference type="Gene3D" id="3.40.710.10">
    <property type="entry name" value="DD-peptidase/beta-lactamase superfamily"/>
    <property type="match status" value="1"/>
</dbReference>
<keyword evidence="3" id="KW-1185">Reference proteome</keyword>
<reference evidence="2" key="2">
    <citation type="submission" date="2022-09" db="EMBL/GenBank/DDBJ databases">
        <title>Biosynthetic gene clusters of Dactylosporangioum fulvum.</title>
        <authorList>
            <person name="Caradec T."/>
        </authorList>
    </citation>
    <scope>NUCLEOTIDE SEQUENCE</scope>
    <source>
        <strain evidence="2">NRRL B-16292</strain>
    </source>
</reference>
<evidence type="ECO:0000259" key="1">
    <source>
        <dbReference type="Pfam" id="PF00144"/>
    </source>
</evidence>
<reference evidence="2" key="1">
    <citation type="submission" date="2021-04" db="EMBL/GenBank/DDBJ databases">
        <authorList>
            <person name="Hartkoorn R.C."/>
            <person name="Beaudoing E."/>
            <person name="Hot D."/>
        </authorList>
    </citation>
    <scope>NUCLEOTIDE SEQUENCE</scope>
    <source>
        <strain evidence="2">NRRL B-16292</strain>
    </source>
</reference>
<dbReference type="SUPFAM" id="SSF56601">
    <property type="entry name" value="beta-lactamase/transpeptidase-like"/>
    <property type="match status" value="1"/>
</dbReference>
<organism evidence="2 3">
    <name type="scientific">Dactylosporangium fulvum</name>
    <dbReference type="NCBI Taxonomy" id="53359"/>
    <lineage>
        <taxon>Bacteria</taxon>
        <taxon>Bacillati</taxon>
        <taxon>Actinomycetota</taxon>
        <taxon>Actinomycetes</taxon>
        <taxon>Micromonosporales</taxon>
        <taxon>Micromonosporaceae</taxon>
        <taxon>Dactylosporangium</taxon>
    </lineage>
</organism>
<sequence>MDELRRALATRVDDGELPGLVYAVATAGGAIRVDAIGVKEFGGGEPMRRETVFRIASVTKPMLAAVTMMLVEDGALALAEPVDRLLPELADRRVLRRPDGPLDDTEPAARPITVEDVLTFRMGHGILLDPAADPPVNPPYPVVRAAQELRLTLAEPDPRTPHGVDEWTKLFGTLPLLHQPGTHWTYNSSALVLGVLVARAAGRPLETVMRERLFGPLGMTKTGFSLPPELANGLPAYYLGGERQEVSRPDEWARPPAFPSGAGGLASTVDDVLTFGRFLLAGGVHNGTRLLRAESVARMTTNHLTPEQIAGGGMLLGGHGWGYGTSVTVEPDEVSPPGRYGWDGGYGTSWCNDPDSGRVCVLLTQVSDVLWNGTVTEFQRLAVRAAV</sequence>
<dbReference type="InterPro" id="IPR012338">
    <property type="entry name" value="Beta-lactam/transpept-like"/>
</dbReference>
<dbReference type="Proteomes" id="UP001059617">
    <property type="component" value="Chromosome"/>
</dbReference>
<gene>
    <name evidence="2" type="ORF">Dfulv_24175</name>
</gene>
<proteinExistence type="predicted"/>
<name>A0ABY5WBC2_9ACTN</name>
<protein>
    <submittedName>
        <fullName evidence="2">Beta-lactamase family protein</fullName>
    </submittedName>
</protein>
<accession>A0ABY5WBC2</accession>
<evidence type="ECO:0000313" key="3">
    <source>
        <dbReference type="Proteomes" id="UP001059617"/>
    </source>
</evidence>
<dbReference type="PANTHER" id="PTHR43283">
    <property type="entry name" value="BETA-LACTAMASE-RELATED"/>
    <property type="match status" value="1"/>
</dbReference>
<evidence type="ECO:0000313" key="2">
    <source>
        <dbReference type="EMBL" id="UWP87167.1"/>
    </source>
</evidence>
<dbReference type="RefSeq" id="WP_259867087.1">
    <property type="nucleotide sequence ID" value="NZ_BAAAST010000268.1"/>
</dbReference>
<dbReference type="Pfam" id="PF00144">
    <property type="entry name" value="Beta-lactamase"/>
    <property type="match status" value="1"/>
</dbReference>